<dbReference type="GO" id="GO:0006508">
    <property type="term" value="P:proteolysis"/>
    <property type="evidence" value="ECO:0007669"/>
    <property type="project" value="UniProtKB-KW"/>
</dbReference>
<keyword evidence="16" id="KW-1185">Reference proteome</keyword>
<comment type="function">
    <text evidence="11">May be involved in extracellular digestion.</text>
</comment>
<dbReference type="InterPro" id="IPR039417">
    <property type="entry name" value="Peptidase_C1A_papain-like"/>
</dbReference>
<dbReference type="InterPro" id="IPR013201">
    <property type="entry name" value="Prot_inhib_I29"/>
</dbReference>
<dbReference type="Pfam" id="PF00112">
    <property type="entry name" value="Peptidase_C1"/>
    <property type="match status" value="1"/>
</dbReference>
<evidence type="ECO:0000256" key="8">
    <source>
        <dbReference type="ARBA" id="ARBA00023157"/>
    </source>
</evidence>
<name>A0A8S1XC36_PAROT</name>
<dbReference type="PROSITE" id="PS00639">
    <property type="entry name" value="THIOL_PROTEASE_HIS"/>
    <property type="match status" value="1"/>
</dbReference>
<accession>A0A8S1XC36</accession>
<keyword evidence="7" id="KW-0865">Zymogen</keyword>
<dbReference type="InterPro" id="IPR025660">
    <property type="entry name" value="Pept_his_AS"/>
</dbReference>
<evidence type="ECO:0000256" key="5">
    <source>
        <dbReference type="ARBA" id="ARBA00022801"/>
    </source>
</evidence>
<dbReference type="EMBL" id="CAJJDP010000118">
    <property type="protein sequence ID" value="CAD8198826.1"/>
    <property type="molecule type" value="Genomic_DNA"/>
</dbReference>
<evidence type="ECO:0000313" key="15">
    <source>
        <dbReference type="EMBL" id="CAD8198826.1"/>
    </source>
</evidence>
<evidence type="ECO:0000259" key="13">
    <source>
        <dbReference type="SMART" id="SM00645"/>
    </source>
</evidence>
<evidence type="ECO:0000256" key="11">
    <source>
        <dbReference type="ARBA" id="ARBA00053662"/>
    </source>
</evidence>
<feature type="signal peptide" evidence="12">
    <location>
        <begin position="1"/>
        <end position="22"/>
    </location>
</feature>
<dbReference type="GO" id="GO:0004197">
    <property type="term" value="F:cysteine-type endopeptidase activity"/>
    <property type="evidence" value="ECO:0007669"/>
    <property type="project" value="UniProtKB-EC"/>
</dbReference>
<dbReference type="AlphaFoldDB" id="A0A8S1XC36"/>
<evidence type="ECO:0000256" key="3">
    <source>
        <dbReference type="ARBA" id="ARBA00022670"/>
    </source>
</evidence>
<reference evidence="15" key="1">
    <citation type="submission" date="2021-01" db="EMBL/GenBank/DDBJ databases">
        <authorList>
            <consortium name="Genoscope - CEA"/>
            <person name="William W."/>
        </authorList>
    </citation>
    <scope>NUCLEOTIDE SEQUENCE</scope>
</reference>
<evidence type="ECO:0000259" key="14">
    <source>
        <dbReference type="SMART" id="SM00848"/>
    </source>
</evidence>
<dbReference type="OMA" id="HGKTNNN"/>
<dbReference type="PANTHER" id="PTHR12411">
    <property type="entry name" value="CYSTEINE PROTEASE FAMILY C1-RELATED"/>
    <property type="match status" value="1"/>
</dbReference>
<comment type="caution">
    <text evidence="15">The sequence shown here is derived from an EMBL/GenBank/DDBJ whole genome shotgun (WGS) entry which is preliminary data.</text>
</comment>
<dbReference type="SMART" id="SM00848">
    <property type="entry name" value="Inhibitor_I29"/>
    <property type="match status" value="1"/>
</dbReference>
<dbReference type="OrthoDB" id="190265at2759"/>
<dbReference type="InterPro" id="IPR000668">
    <property type="entry name" value="Peptidase_C1A_C"/>
</dbReference>
<sequence>MQKTFLVSGLTLLLSTIGYIQNQQPVDNVSRAFERFKMRYLKSYELAEEAFRRAIFEQNYAKILAHNADRKFTYLADINQFTDLTQDEFVAIYLTYTPPMGWQPSDEEVVQEGLIPNEKVDWRSKVRVKSQESCGASWAFSAVGAVEAFFKITKNLDYNLSEQQLIDCDKAKSKGCNGGYPDLAIKYISTNGVEPEDHYPYRARDLACAAITGRYKNSGVQSIPNSGLIVAIKEYPISVCVDATNWSNYRMGVFNNCNKNINHAVLAVGYDASGNWIIKNSWGTSWGENGFMTLKAGDTCGVTQMAVKAI</sequence>
<feature type="domain" description="Peptidase C1A papain C-terminal" evidence="13">
    <location>
        <begin position="116"/>
        <end position="310"/>
    </location>
</feature>
<proteinExistence type="predicted"/>
<keyword evidence="8" id="KW-1015">Disulfide bond</keyword>
<protein>
    <recommendedName>
        <fullName evidence="10">cathepsin L</fullName>
        <ecNumber evidence="10">3.4.22.15</ecNumber>
    </recommendedName>
</protein>
<gene>
    <name evidence="15" type="ORF">POCTA_138.1.T1180005</name>
</gene>
<feature type="chain" id="PRO_5035851406" description="cathepsin L" evidence="12">
    <location>
        <begin position="23"/>
        <end position="310"/>
    </location>
</feature>
<evidence type="ECO:0000256" key="10">
    <source>
        <dbReference type="ARBA" id="ARBA00038911"/>
    </source>
</evidence>
<comment type="catalytic activity">
    <reaction evidence="9">
        <text>Specificity close to that of papain. As compared to cathepsin B, cathepsin L exhibits higher activity toward protein substrates, but has little activity on Z-Arg-Arg-NHMec, and no peptidyl-dipeptidase activity.</text>
        <dbReference type="EC" id="3.4.22.15"/>
    </reaction>
</comment>
<dbReference type="InterPro" id="IPR013128">
    <property type="entry name" value="Peptidase_C1A"/>
</dbReference>
<evidence type="ECO:0000256" key="6">
    <source>
        <dbReference type="ARBA" id="ARBA00022807"/>
    </source>
</evidence>
<keyword evidence="4 12" id="KW-0732">Signal</keyword>
<evidence type="ECO:0000256" key="1">
    <source>
        <dbReference type="ARBA" id="ARBA00004613"/>
    </source>
</evidence>
<keyword evidence="5" id="KW-0378">Hydrolase</keyword>
<dbReference type="CDD" id="cd02248">
    <property type="entry name" value="Peptidase_C1A"/>
    <property type="match status" value="1"/>
</dbReference>
<dbReference type="EC" id="3.4.22.15" evidence="10"/>
<evidence type="ECO:0000313" key="16">
    <source>
        <dbReference type="Proteomes" id="UP000683925"/>
    </source>
</evidence>
<organism evidence="15 16">
    <name type="scientific">Paramecium octaurelia</name>
    <dbReference type="NCBI Taxonomy" id="43137"/>
    <lineage>
        <taxon>Eukaryota</taxon>
        <taxon>Sar</taxon>
        <taxon>Alveolata</taxon>
        <taxon>Ciliophora</taxon>
        <taxon>Intramacronucleata</taxon>
        <taxon>Oligohymenophorea</taxon>
        <taxon>Peniculida</taxon>
        <taxon>Parameciidae</taxon>
        <taxon>Paramecium</taxon>
    </lineage>
</organism>
<feature type="domain" description="Cathepsin propeptide inhibitor" evidence="14">
    <location>
        <begin position="33"/>
        <end position="89"/>
    </location>
</feature>
<evidence type="ECO:0000256" key="2">
    <source>
        <dbReference type="ARBA" id="ARBA00022525"/>
    </source>
</evidence>
<keyword evidence="6" id="KW-0788">Thiol protease</keyword>
<dbReference type="Proteomes" id="UP000683925">
    <property type="component" value="Unassembled WGS sequence"/>
</dbReference>
<evidence type="ECO:0000256" key="4">
    <source>
        <dbReference type="ARBA" id="ARBA00022729"/>
    </source>
</evidence>
<dbReference type="FunFam" id="3.90.70.10:FF:000104">
    <property type="entry name" value="Cathepsin L 1"/>
    <property type="match status" value="1"/>
</dbReference>
<comment type="subcellular location">
    <subcellularLocation>
        <location evidence="1">Secreted</location>
    </subcellularLocation>
</comment>
<dbReference type="Pfam" id="PF08246">
    <property type="entry name" value="Inhibitor_I29"/>
    <property type="match status" value="1"/>
</dbReference>
<keyword evidence="3" id="KW-0645">Protease</keyword>
<evidence type="ECO:0000256" key="12">
    <source>
        <dbReference type="SAM" id="SignalP"/>
    </source>
</evidence>
<keyword evidence="2" id="KW-0964">Secreted</keyword>
<dbReference type="GO" id="GO:0005576">
    <property type="term" value="C:extracellular region"/>
    <property type="evidence" value="ECO:0007669"/>
    <property type="project" value="UniProtKB-SubCell"/>
</dbReference>
<evidence type="ECO:0000256" key="9">
    <source>
        <dbReference type="ARBA" id="ARBA00036319"/>
    </source>
</evidence>
<dbReference type="SMART" id="SM00645">
    <property type="entry name" value="Pept_C1"/>
    <property type="match status" value="1"/>
</dbReference>
<evidence type="ECO:0000256" key="7">
    <source>
        <dbReference type="ARBA" id="ARBA00023145"/>
    </source>
</evidence>